<evidence type="ECO:0000256" key="7">
    <source>
        <dbReference type="ARBA" id="ARBA00022989"/>
    </source>
</evidence>
<gene>
    <name evidence="11" type="ORF">CLVI_26360</name>
</gene>
<keyword evidence="7 10" id="KW-1133">Transmembrane helix</keyword>
<evidence type="ECO:0000256" key="1">
    <source>
        <dbReference type="ARBA" id="ARBA00004162"/>
    </source>
</evidence>
<comment type="caution">
    <text evidence="11">The sequence shown here is derived from an EMBL/GenBank/DDBJ whole genome shotgun (WGS) entry which is preliminary data.</text>
</comment>
<dbReference type="GO" id="GO:0005886">
    <property type="term" value="C:plasma membrane"/>
    <property type="evidence" value="ECO:0007669"/>
    <property type="project" value="UniProtKB-SubCell"/>
</dbReference>
<evidence type="ECO:0000256" key="2">
    <source>
        <dbReference type="ARBA" id="ARBA00006742"/>
    </source>
</evidence>
<protein>
    <submittedName>
        <fullName evidence="11">Preprotein translocase subunit YajC</fullName>
    </submittedName>
</protein>
<comment type="similarity">
    <text evidence="2">Belongs to the YajC family.</text>
</comment>
<dbReference type="OrthoDB" id="9800132at2"/>
<keyword evidence="8" id="KW-0811">Translocation</keyword>
<organism evidence="11 12">
    <name type="scientific">Clostridium vincentii</name>
    <dbReference type="NCBI Taxonomy" id="52704"/>
    <lineage>
        <taxon>Bacteria</taxon>
        <taxon>Bacillati</taxon>
        <taxon>Bacillota</taxon>
        <taxon>Clostridia</taxon>
        <taxon>Eubacteriales</taxon>
        <taxon>Clostridiaceae</taxon>
        <taxon>Clostridium</taxon>
    </lineage>
</organism>
<dbReference type="RefSeq" id="WP_106060556.1">
    <property type="nucleotide sequence ID" value="NZ_PVXQ01000033.1"/>
</dbReference>
<evidence type="ECO:0000256" key="4">
    <source>
        <dbReference type="ARBA" id="ARBA00022475"/>
    </source>
</evidence>
<dbReference type="AlphaFoldDB" id="A0A2T0BBG9"/>
<dbReference type="EMBL" id="PVXQ01000033">
    <property type="protein sequence ID" value="PRR81224.1"/>
    <property type="molecule type" value="Genomic_DNA"/>
</dbReference>
<dbReference type="NCBIfam" id="TIGR00739">
    <property type="entry name" value="yajC"/>
    <property type="match status" value="1"/>
</dbReference>
<evidence type="ECO:0000256" key="5">
    <source>
        <dbReference type="ARBA" id="ARBA00022692"/>
    </source>
</evidence>
<dbReference type="SMART" id="SM01323">
    <property type="entry name" value="YajC"/>
    <property type="match status" value="1"/>
</dbReference>
<comment type="subcellular location">
    <subcellularLocation>
        <location evidence="1">Cell membrane</location>
        <topology evidence="1">Single-pass membrane protein</topology>
    </subcellularLocation>
</comment>
<evidence type="ECO:0000313" key="12">
    <source>
        <dbReference type="Proteomes" id="UP000239471"/>
    </source>
</evidence>
<feature type="transmembrane region" description="Helical" evidence="10">
    <location>
        <begin position="6"/>
        <end position="23"/>
    </location>
</feature>
<proteinExistence type="inferred from homology"/>
<evidence type="ECO:0000256" key="9">
    <source>
        <dbReference type="ARBA" id="ARBA00023136"/>
    </source>
</evidence>
<dbReference type="InterPro" id="IPR003849">
    <property type="entry name" value="Preprotein_translocase_YajC"/>
</dbReference>
<keyword evidence="12" id="KW-1185">Reference proteome</keyword>
<dbReference type="Pfam" id="PF02699">
    <property type="entry name" value="YajC"/>
    <property type="match status" value="1"/>
</dbReference>
<dbReference type="PANTHER" id="PTHR33909:SF1">
    <property type="entry name" value="SEC TRANSLOCON ACCESSORY COMPLEX SUBUNIT YAJC"/>
    <property type="match status" value="1"/>
</dbReference>
<accession>A0A2T0BBG9</accession>
<dbReference type="Proteomes" id="UP000239471">
    <property type="component" value="Unassembled WGS sequence"/>
</dbReference>
<name>A0A2T0BBG9_9CLOT</name>
<keyword evidence="9 10" id="KW-0472">Membrane</keyword>
<keyword evidence="6" id="KW-0653">Protein transport</keyword>
<evidence type="ECO:0000256" key="6">
    <source>
        <dbReference type="ARBA" id="ARBA00022927"/>
    </source>
</evidence>
<dbReference type="GO" id="GO:0015031">
    <property type="term" value="P:protein transport"/>
    <property type="evidence" value="ECO:0007669"/>
    <property type="project" value="UniProtKB-KW"/>
</dbReference>
<dbReference type="PANTHER" id="PTHR33909">
    <property type="entry name" value="SEC TRANSLOCON ACCESSORY COMPLEX SUBUNIT YAJC"/>
    <property type="match status" value="1"/>
</dbReference>
<reference evidence="11 12" key="1">
    <citation type="submission" date="2018-03" db="EMBL/GenBank/DDBJ databases">
        <title>Genome sequence of Clostridium vincentii DSM 10228.</title>
        <authorList>
            <person name="Poehlein A."/>
            <person name="Daniel R."/>
        </authorList>
    </citation>
    <scope>NUCLEOTIDE SEQUENCE [LARGE SCALE GENOMIC DNA]</scope>
    <source>
        <strain evidence="11 12">DSM 10228</strain>
    </source>
</reference>
<evidence type="ECO:0000256" key="3">
    <source>
        <dbReference type="ARBA" id="ARBA00022448"/>
    </source>
</evidence>
<keyword evidence="3" id="KW-0813">Transport</keyword>
<keyword evidence="4" id="KW-1003">Cell membrane</keyword>
<evidence type="ECO:0000256" key="10">
    <source>
        <dbReference type="SAM" id="Phobius"/>
    </source>
</evidence>
<evidence type="ECO:0000313" key="11">
    <source>
        <dbReference type="EMBL" id="PRR81224.1"/>
    </source>
</evidence>
<dbReference type="PRINTS" id="PR01853">
    <property type="entry name" value="YAJCTRNLCASE"/>
</dbReference>
<sequence length="89" mass="9974">MDILVQVGPMLAIVVVFYLLLLLPEKKRKKQYAAMLEGLQLNDEIITRGGVIGKIVSLEVEEMILESGPNNVRIKFAKSSIASKIYKQE</sequence>
<evidence type="ECO:0000256" key="8">
    <source>
        <dbReference type="ARBA" id="ARBA00023010"/>
    </source>
</evidence>
<keyword evidence="5 10" id="KW-0812">Transmembrane</keyword>